<dbReference type="Proteomes" id="UP000589373">
    <property type="component" value="Unassembled WGS sequence"/>
</dbReference>
<sequence length="95" mass="10860">MIKQIKYEKWQRQTALFLGSQTISLFGSSLVQYAIFWYLTLETQSGVIMTLSTIFGFLPTFFISPFAGVWADRYNRKRLIVLSDGIIALSTLVLV</sequence>
<keyword evidence="5 7" id="KW-1133">Transmembrane helix</keyword>
<evidence type="ECO:0000256" key="3">
    <source>
        <dbReference type="ARBA" id="ARBA00022475"/>
    </source>
</evidence>
<evidence type="ECO:0000256" key="6">
    <source>
        <dbReference type="ARBA" id="ARBA00023136"/>
    </source>
</evidence>
<evidence type="ECO:0000313" key="8">
    <source>
        <dbReference type="EMBL" id="NLD30782.1"/>
    </source>
</evidence>
<gene>
    <name evidence="8" type="ORF">GX662_00755</name>
</gene>
<accession>A0A847D104</accession>
<feature type="non-terminal residue" evidence="8">
    <location>
        <position position="95"/>
    </location>
</feature>
<dbReference type="AlphaFoldDB" id="A0A847D104"/>
<organism evidence="8 9">
    <name type="scientific">Trichococcus flocculiformis</name>
    <dbReference type="NCBI Taxonomy" id="82803"/>
    <lineage>
        <taxon>Bacteria</taxon>
        <taxon>Bacillati</taxon>
        <taxon>Bacillota</taxon>
        <taxon>Bacilli</taxon>
        <taxon>Lactobacillales</taxon>
        <taxon>Carnobacteriaceae</taxon>
        <taxon>Trichococcus</taxon>
    </lineage>
</organism>
<dbReference type="Gene3D" id="1.20.1250.20">
    <property type="entry name" value="MFS general substrate transporter like domains"/>
    <property type="match status" value="1"/>
</dbReference>
<proteinExistence type="predicted"/>
<comment type="caution">
    <text evidence="8">The sequence shown here is derived from an EMBL/GenBank/DDBJ whole genome shotgun (WGS) entry which is preliminary data.</text>
</comment>
<keyword evidence="3" id="KW-1003">Cell membrane</keyword>
<evidence type="ECO:0000256" key="4">
    <source>
        <dbReference type="ARBA" id="ARBA00022692"/>
    </source>
</evidence>
<dbReference type="EMBL" id="JAAZCD010000016">
    <property type="protein sequence ID" value="NLD30782.1"/>
    <property type="molecule type" value="Genomic_DNA"/>
</dbReference>
<dbReference type="PANTHER" id="PTHR43266">
    <property type="entry name" value="MACROLIDE-EFFLUX PROTEIN"/>
    <property type="match status" value="1"/>
</dbReference>
<name>A0A847D104_9LACT</name>
<evidence type="ECO:0000256" key="2">
    <source>
        <dbReference type="ARBA" id="ARBA00022448"/>
    </source>
</evidence>
<dbReference type="SUPFAM" id="SSF103473">
    <property type="entry name" value="MFS general substrate transporter"/>
    <property type="match status" value="1"/>
</dbReference>
<dbReference type="PANTHER" id="PTHR43266:SF10">
    <property type="entry name" value="BACILYSIN EXPORTER BACE-RELATED"/>
    <property type="match status" value="1"/>
</dbReference>
<evidence type="ECO:0000313" key="9">
    <source>
        <dbReference type="Proteomes" id="UP000589373"/>
    </source>
</evidence>
<feature type="transmembrane region" description="Helical" evidence="7">
    <location>
        <begin position="15"/>
        <end position="39"/>
    </location>
</feature>
<dbReference type="GO" id="GO:0005886">
    <property type="term" value="C:plasma membrane"/>
    <property type="evidence" value="ECO:0007669"/>
    <property type="project" value="UniProtKB-SubCell"/>
</dbReference>
<dbReference type="InterPro" id="IPR036259">
    <property type="entry name" value="MFS_trans_sf"/>
</dbReference>
<comment type="subcellular location">
    <subcellularLocation>
        <location evidence="1">Cell membrane</location>
        <topology evidence="1">Multi-pass membrane protein</topology>
    </subcellularLocation>
</comment>
<reference evidence="8 9" key="1">
    <citation type="journal article" date="2020" name="Biotechnol. Biofuels">
        <title>New insights from the biogas microbiome by comprehensive genome-resolved metagenomics of nearly 1600 species originating from multiple anaerobic digesters.</title>
        <authorList>
            <person name="Campanaro S."/>
            <person name="Treu L."/>
            <person name="Rodriguez-R L.M."/>
            <person name="Kovalovszki A."/>
            <person name="Ziels R.M."/>
            <person name="Maus I."/>
            <person name="Zhu X."/>
            <person name="Kougias P.G."/>
            <person name="Basile A."/>
            <person name="Luo G."/>
            <person name="Schluter A."/>
            <person name="Konstantinidis K.T."/>
            <person name="Angelidaki I."/>
        </authorList>
    </citation>
    <scope>NUCLEOTIDE SEQUENCE [LARGE SCALE GENOMIC DNA]</scope>
    <source>
        <strain evidence="8">AS07pgkLD_105</strain>
    </source>
</reference>
<feature type="transmembrane region" description="Helical" evidence="7">
    <location>
        <begin position="45"/>
        <end position="70"/>
    </location>
</feature>
<keyword evidence="6 7" id="KW-0472">Membrane</keyword>
<keyword evidence="4 7" id="KW-0812">Transmembrane</keyword>
<keyword evidence="2" id="KW-0813">Transport</keyword>
<evidence type="ECO:0000256" key="7">
    <source>
        <dbReference type="SAM" id="Phobius"/>
    </source>
</evidence>
<evidence type="ECO:0000256" key="1">
    <source>
        <dbReference type="ARBA" id="ARBA00004651"/>
    </source>
</evidence>
<protein>
    <submittedName>
        <fullName evidence="8">MFS transporter</fullName>
    </submittedName>
</protein>
<evidence type="ECO:0000256" key="5">
    <source>
        <dbReference type="ARBA" id="ARBA00022989"/>
    </source>
</evidence>